<dbReference type="AlphaFoldDB" id="A0A0F9N3X1"/>
<evidence type="ECO:0000313" key="1">
    <source>
        <dbReference type="EMBL" id="KKM83395.1"/>
    </source>
</evidence>
<organism evidence="1">
    <name type="scientific">marine sediment metagenome</name>
    <dbReference type="NCBI Taxonomy" id="412755"/>
    <lineage>
        <taxon>unclassified sequences</taxon>
        <taxon>metagenomes</taxon>
        <taxon>ecological metagenomes</taxon>
    </lineage>
</organism>
<gene>
    <name evidence="1" type="ORF">LCGC14_1309910</name>
</gene>
<reference evidence="1" key="1">
    <citation type="journal article" date="2015" name="Nature">
        <title>Complex archaea that bridge the gap between prokaryotes and eukaryotes.</title>
        <authorList>
            <person name="Spang A."/>
            <person name="Saw J.H."/>
            <person name="Jorgensen S.L."/>
            <person name="Zaremba-Niedzwiedzka K."/>
            <person name="Martijn J."/>
            <person name="Lind A.E."/>
            <person name="van Eijk R."/>
            <person name="Schleper C."/>
            <person name="Guy L."/>
            <person name="Ettema T.J."/>
        </authorList>
    </citation>
    <scope>NUCLEOTIDE SEQUENCE</scope>
</reference>
<dbReference type="EMBL" id="LAZR01007720">
    <property type="protein sequence ID" value="KKM83395.1"/>
    <property type="molecule type" value="Genomic_DNA"/>
</dbReference>
<comment type="caution">
    <text evidence="1">The sequence shown here is derived from an EMBL/GenBank/DDBJ whole genome shotgun (WGS) entry which is preliminary data.</text>
</comment>
<sequence length="44" mass="4668">MAVRIAPGTQLYTVPAGPGQGIVVCSKLMKFIGGDTRHLVGKWI</sequence>
<protein>
    <submittedName>
        <fullName evidence="1">Uncharacterized protein</fullName>
    </submittedName>
</protein>
<accession>A0A0F9N3X1</accession>
<name>A0A0F9N3X1_9ZZZZ</name>
<proteinExistence type="predicted"/>